<feature type="transmembrane region" description="Helical" evidence="1">
    <location>
        <begin position="127"/>
        <end position="152"/>
    </location>
</feature>
<gene>
    <name evidence="3" type="ORF">EGR_02252</name>
</gene>
<reference evidence="3 4" key="1">
    <citation type="journal article" date="2013" name="Nat. Genet.">
        <title>The genome of the hydatid tapeworm Echinococcus granulosus.</title>
        <authorList>
            <person name="Zheng H."/>
            <person name="Zhang W."/>
            <person name="Zhang L."/>
            <person name="Zhang Z."/>
            <person name="Li J."/>
            <person name="Lu G."/>
            <person name="Zhu Y."/>
            <person name="Wang Y."/>
            <person name="Huang Y."/>
            <person name="Liu J."/>
            <person name="Kang H."/>
            <person name="Chen J."/>
            <person name="Wang L."/>
            <person name="Chen A."/>
            <person name="Yu S."/>
            <person name="Gao Z."/>
            <person name="Jin L."/>
            <person name="Gu W."/>
            <person name="Wang Z."/>
            <person name="Zhao L."/>
            <person name="Shi B."/>
            <person name="Wen H."/>
            <person name="Lin R."/>
            <person name="Jones M.K."/>
            <person name="Brejova B."/>
            <person name="Vinar T."/>
            <person name="Zhao G."/>
            <person name="McManus D.P."/>
            <person name="Chen Z."/>
            <person name="Zhou Y."/>
            <person name="Wang S."/>
        </authorList>
    </citation>
    <scope>NUCLEOTIDE SEQUENCE [LARGE SCALE GENOMIC DNA]</scope>
</reference>
<dbReference type="CTD" id="36337967"/>
<dbReference type="Proteomes" id="UP000019149">
    <property type="component" value="Unassembled WGS sequence"/>
</dbReference>
<evidence type="ECO:0000313" key="4">
    <source>
        <dbReference type="Proteomes" id="UP000019149"/>
    </source>
</evidence>
<dbReference type="STRING" id="6210.W6UPU8"/>
<keyword evidence="1" id="KW-0812">Transmembrane</keyword>
<keyword evidence="4" id="KW-1185">Reference proteome</keyword>
<accession>W6UPU8</accession>
<dbReference type="EMBL" id="APAU02000010">
    <property type="protein sequence ID" value="EUB62811.1"/>
    <property type="molecule type" value="Genomic_DNA"/>
</dbReference>
<name>W6UPU8_ECHGR</name>
<organism evidence="3 4">
    <name type="scientific">Echinococcus granulosus</name>
    <name type="common">Hydatid tapeworm</name>
    <dbReference type="NCBI Taxonomy" id="6210"/>
    <lineage>
        <taxon>Eukaryota</taxon>
        <taxon>Metazoa</taxon>
        <taxon>Spiralia</taxon>
        <taxon>Lophotrochozoa</taxon>
        <taxon>Platyhelminthes</taxon>
        <taxon>Cestoda</taxon>
        <taxon>Eucestoda</taxon>
        <taxon>Cyclophyllidea</taxon>
        <taxon>Taeniidae</taxon>
        <taxon>Echinococcus</taxon>
        <taxon>Echinococcus granulosus group</taxon>
    </lineage>
</organism>
<dbReference type="SMART" id="SM00295">
    <property type="entry name" value="B41"/>
    <property type="match status" value="1"/>
</dbReference>
<evidence type="ECO:0000313" key="3">
    <source>
        <dbReference type="EMBL" id="EUB62811.1"/>
    </source>
</evidence>
<sequence>MLKAEENHTVKCPLIDLALFGHVKSTGKDLFDLVCGTFGLRETWYFGLQSYVLVNDGSVKYLNWLKPDKHPLPLPFQFCYFFHAKFYPEDVEHELIQPITKHLFYLEVKDKIENRGRLSHLGDAKKLVFIIVYDFTYLSLLLVTSFLIRIAIYSNIYTAIVRGSYSTHGSFSANFGEGETDDETEQLVLSKRLLRLLPKYLSVNIQVNTGVAQRLKECYMSNKGLDRFVLLHILGIDFVCYILFKTVLIELWIIKISKQ</sequence>
<comment type="caution">
    <text evidence="3">The sequence shown here is derived from an EMBL/GenBank/DDBJ whole genome shotgun (WGS) entry which is preliminary data.</text>
</comment>
<feature type="transmembrane region" description="Helical" evidence="1">
    <location>
        <begin position="229"/>
        <end position="254"/>
    </location>
</feature>
<dbReference type="RefSeq" id="XP_024354007.1">
    <property type="nucleotide sequence ID" value="XM_024491501.1"/>
</dbReference>
<dbReference type="OrthoDB" id="6018897at2759"/>
<dbReference type="KEGG" id="egl:EGR_02252"/>
<dbReference type="PANTHER" id="PTHR23281">
    <property type="entry name" value="MERLIN/MOESIN/EZRIN/RADIXIN"/>
    <property type="match status" value="1"/>
</dbReference>
<dbReference type="Gene3D" id="1.20.80.60">
    <property type="match status" value="1"/>
</dbReference>
<dbReference type="InterPro" id="IPR011174">
    <property type="entry name" value="ERM"/>
</dbReference>
<keyword evidence="1" id="KW-1133">Transmembrane helix</keyword>
<dbReference type="Gene3D" id="3.10.20.90">
    <property type="entry name" value="Phosphatidylinositol 3-kinase Catalytic Subunit, Chain A, domain 1"/>
    <property type="match status" value="1"/>
</dbReference>
<keyword evidence="1" id="KW-0472">Membrane</keyword>
<dbReference type="AlphaFoldDB" id="W6UPU8"/>
<dbReference type="GeneID" id="36337967"/>
<dbReference type="InterPro" id="IPR019749">
    <property type="entry name" value="Band_41_domain"/>
</dbReference>
<proteinExistence type="predicted"/>
<evidence type="ECO:0000259" key="2">
    <source>
        <dbReference type="SMART" id="SM00295"/>
    </source>
</evidence>
<dbReference type="GO" id="GO:0003779">
    <property type="term" value="F:actin binding"/>
    <property type="evidence" value="ECO:0007669"/>
    <property type="project" value="InterPro"/>
</dbReference>
<dbReference type="InterPro" id="IPR018979">
    <property type="entry name" value="FERM_N"/>
</dbReference>
<feature type="domain" description="Band 4.1" evidence="2">
    <location>
        <begin position="3"/>
        <end position="239"/>
    </location>
</feature>
<dbReference type="Pfam" id="PF09379">
    <property type="entry name" value="FERM_N"/>
    <property type="match status" value="1"/>
</dbReference>
<protein>
    <submittedName>
        <fullName evidence="3">Merlin</fullName>
    </submittedName>
</protein>
<evidence type="ECO:0000256" key="1">
    <source>
        <dbReference type="SAM" id="Phobius"/>
    </source>
</evidence>
<dbReference type="InterPro" id="IPR029071">
    <property type="entry name" value="Ubiquitin-like_domsf"/>
</dbReference>
<dbReference type="SUPFAM" id="SSF54236">
    <property type="entry name" value="Ubiquitin-like"/>
    <property type="match status" value="1"/>
</dbReference>